<keyword evidence="4" id="KW-1185">Reference proteome</keyword>
<dbReference type="Proteomes" id="UP001549251">
    <property type="component" value="Unassembled WGS sequence"/>
</dbReference>
<gene>
    <name evidence="3" type="ORF">ABIE04_003059</name>
</gene>
<evidence type="ECO:0000313" key="3">
    <source>
        <dbReference type="EMBL" id="MET4570680.1"/>
    </source>
</evidence>
<name>A0ABV2Q145_9GAMM</name>
<keyword evidence="2" id="KW-0472">Membrane</keyword>
<feature type="transmembrane region" description="Helical" evidence="2">
    <location>
        <begin position="33"/>
        <end position="51"/>
    </location>
</feature>
<feature type="compositionally biased region" description="Pro residues" evidence="1">
    <location>
        <begin position="85"/>
        <end position="100"/>
    </location>
</feature>
<dbReference type="EMBL" id="JBEPSD010000003">
    <property type="protein sequence ID" value="MET4570680.1"/>
    <property type="molecule type" value="Genomic_DNA"/>
</dbReference>
<evidence type="ECO:0000256" key="1">
    <source>
        <dbReference type="SAM" id="MobiDB-lite"/>
    </source>
</evidence>
<evidence type="ECO:0000256" key="2">
    <source>
        <dbReference type="SAM" id="Phobius"/>
    </source>
</evidence>
<feature type="region of interest" description="Disordered" evidence="1">
    <location>
        <begin position="221"/>
        <end position="257"/>
    </location>
</feature>
<reference evidence="3 4" key="1">
    <citation type="submission" date="2024-06" db="EMBL/GenBank/DDBJ databases">
        <title>Sorghum-associated microbial communities from plants grown in Nebraska, USA.</title>
        <authorList>
            <person name="Schachtman D."/>
        </authorList>
    </citation>
    <scope>NUCLEOTIDE SEQUENCE [LARGE SCALE GENOMIC DNA]</scope>
    <source>
        <strain evidence="3 4">1757</strain>
    </source>
</reference>
<accession>A0ABV2Q145</accession>
<keyword evidence="2" id="KW-1133">Transmembrane helix</keyword>
<evidence type="ECO:0008006" key="5">
    <source>
        <dbReference type="Google" id="ProtNLM"/>
    </source>
</evidence>
<keyword evidence="2" id="KW-0812">Transmembrane</keyword>
<comment type="caution">
    <text evidence="3">The sequence shown here is derived from an EMBL/GenBank/DDBJ whole genome shotgun (WGS) entry which is preliminary data.</text>
</comment>
<dbReference type="RefSeq" id="WP_354552085.1">
    <property type="nucleotide sequence ID" value="NZ_JBEPSD010000003.1"/>
</dbReference>
<protein>
    <recommendedName>
        <fullName evidence="5">Energy transducer TonB</fullName>
    </recommendedName>
</protein>
<feature type="region of interest" description="Disordered" evidence="1">
    <location>
        <begin position="78"/>
        <end position="128"/>
    </location>
</feature>
<organism evidence="3 4">
    <name type="scientific">Rhodanobacter soli</name>
    <dbReference type="NCBI Taxonomy" id="590609"/>
    <lineage>
        <taxon>Bacteria</taxon>
        <taxon>Pseudomonadati</taxon>
        <taxon>Pseudomonadota</taxon>
        <taxon>Gammaproteobacteria</taxon>
        <taxon>Lysobacterales</taxon>
        <taxon>Rhodanobacteraceae</taxon>
        <taxon>Rhodanobacter</taxon>
    </lineage>
</organism>
<sequence>MPGRGLSPLDGAARALLRQRRWREPQHERRQRWLALVVAGLLHALFVLVIWQQMQPPTVRTTVRTQADDVLQVRFITRAPDTAAAPPPPATPVPPRPRVPSRPHEPPAKNAMTLQVPTPAPAAPRLYDEHGQPLLPAAAASAPTPDYVQHLPQGDARIMQHRSPVTYQATRFEKDWNSNSNAIDSALQKLVDKTTVKKTIRLPGGVRIHCGVSLAMLAGGCGGDPPPPPSAKDGDERLSMAPAKPLAGGTHAPPKPSEKACIAMYRAGKPLAWGCPVDTPNRAVDAELRERAAGAARQH</sequence>
<proteinExistence type="predicted"/>
<evidence type="ECO:0000313" key="4">
    <source>
        <dbReference type="Proteomes" id="UP001549251"/>
    </source>
</evidence>